<evidence type="ECO:0000256" key="1">
    <source>
        <dbReference type="SAM" id="Phobius"/>
    </source>
</evidence>
<keyword evidence="1" id="KW-0812">Transmembrane</keyword>
<feature type="transmembrane region" description="Helical" evidence="1">
    <location>
        <begin position="46"/>
        <end position="67"/>
    </location>
</feature>
<evidence type="ECO:0008006" key="4">
    <source>
        <dbReference type="Google" id="ProtNLM"/>
    </source>
</evidence>
<accession>A0A1B7K1F4</accession>
<feature type="transmembrane region" description="Helical" evidence="1">
    <location>
        <begin position="7"/>
        <end position="26"/>
    </location>
</feature>
<dbReference type="AlphaFoldDB" id="A0A1B7K1F4"/>
<keyword evidence="1" id="KW-0472">Membrane</keyword>
<proteinExistence type="predicted"/>
<dbReference type="RefSeq" id="WP_064544571.1">
    <property type="nucleotide sequence ID" value="NZ_LXEU01000041.1"/>
</dbReference>
<dbReference type="Proteomes" id="UP000078386">
    <property type="component" value="Unassembled WGS sequence"/>
</dbReference>
<organism evidence="2 3">
    <name type="scientific">Kluyvera georgiana ATCC 51603</name>
    <dbReference type="NCBI Taxonomy" id="1354264"/>
    <lineage>
        <taxon>Bacteria</taxon>
        <taxon>Pseudomonadati</taxon>
        <taxon>Pseudomonadota</taxon>
        <taxon>Gammaproteobacteria</taxon>
        <taxon>Enterobacterales</taxon>
        <taxon>Enterobacteriaceae</taxon>
        <taxon>Kluyvera</taxon>
    </lineage>
</organism>
<protein>
    <recommendedName>
        <fullName evidence="4">Phage abortive infection protein</fullName>
    </recommendedName>
</protein>
<sequence length="291" mass="33955">MKNKTFYMLLIGSTTLIFGLWVWAWYMGADPVWIKSKTTQPLADMFSSVNALFAGLALCGVIITVSLQIYELQQTKTELAKTAEANRASAEHAKEGAVINLFQTYCSEYFQGVKNSSMNVLIPAMASRRYFEFMISRFFVSEQRMLEDNAWERIQLVTRYDGFSTFKREEQNDRYKLDELMNFFTILAHQHNASDVIGRCDFSWAWWRPMFWMIAIAQIKRYEENSSVKKYAIRPRFIEAVRKLDMAYNLEPIENGQALAELIADHPKLNEAYQLDPLHKNVALWQFKLPE</sequence>
<name>A0A1B7K1F4_9ENTR</name>
<evidence type="ECO:0000313" key="3">
    <source>
        <dbReference type="Proteomes" id="UP000078386"/>
    </source>
</evidence>
<dbReference type="PATRIC" id="fig|1354264.4.peg.1919"/>
<comment type="caution">
    <text evidence="2">The sequence shown here is derived from an EMBL/GenBank/DDBJ whole genome shotgun (WGS) entry which is preliminary data.</text>
</comment>
<evidence type="ECO:0000313" key="2">
    <source>
        <dbReference type="EMBL" id="OAT53966.1"/>
    </source>
</evidence>
<dbReference type="EMBL" id="LXEU01000041">
    <property type="protein sequence ID" value="OAT53966.1"/>
    <property type="molecule type" value="Genomic_DNA"/>
</dbReference>
<keyword evidence="1" id="KW-1133">Transmembrane helix</keyword>
<gene>
    <name evidence="2" type="ORF">M989_01848</name>
</gene>
<keyword evidence="3" id="KW-1185">Reference proteome</keyword>
<reference evidence="2 3" key="1">
    <citation type="submission" date="2016-04" db="EMBL/GenBank/DDBJ databases">
        <title>ATOL: Assembling a taxonomically balanced genome-scale reconstruction of the evolutionary history of the Enterobacteriaceae.</title>
        <authorList>
            <person name="Plunkett G.III."/>
            <person name="Neeno-Eckwall E.C."/>
            <person name="Glasner J.D."/>
            <person name="Perna N.T."/>
        </authorList>
    </citation>
    <scope>NUCLEOTIDE SEQUENCE [LARGE SCALE GENOMIC DNA]</scope>
    <source>
        <strain evidence="2 3">ATCC 51603</strain>
    </source>
</reference>